<protein>
    <recommendedName>
        <fullName evidence="2">PP1-binding domain-containing protein</fullName>
    </recommendedName>
</protein>
<name>A0AAV2SL97_MEGNR</name>
<feature type="region of interest" description="Disordered" evidence="1">
    <location>
        <begin position="134"/>
        <end position="225"/>
    </location>
</feature>
<dbReference type="InterPro" id="IPR029334">
    <property type="entry name" value="PP1-bd"/>
</dbReference>
<dbReference type="Pfam" id="PF15276">
    <property type="entry name" value="PP1_bind"/>
    <property type="match status" value="1"/>
</dbReference>
<evidence type="ECO:0000313" key="3">
    <source>
        <dbReference type="EMBL" id="CAL4219663.1"/>
    </source>
</evidence>
<keyword evidence="4" id="KW-1185">Reference proteome</keyword>
<feature type="region of interest" description="Disordered" evidence="1">
    <location>
        <begin position="464"/>
        <end position="487"/>
    </location>
</feature>
<dbReference type="EMBL" id="CAXKWB010095326">
    <property type="protein sequence ID" value="CAL4219663.1"/>
    <property type="molecule type" value="Genomic_DNA"/>
</dbReference>
<comment type="caution">
    <text evidence="3">The sequence shown here is derived from an EMBL/GenBank/DDBJ whole genome shotgun (WGS) entry which is preliminary data.</text>
</comment>
<evidence type="ECO:0000313" key="4">
    <source>
        <dbReference type="Proteomes" id="UP001497623"/>
    </source>
</evidence>
<organism evidence="3 4">
    <name type="scientific">Meganyctiphanes norvegica</name>
    <name type="common">Northern krill</name>
    <name type="synonym">Thysanopoda norvegica</name>
    <dbReference type="NCBI Taxonomy" id="48144"/>
    <lineage>
        <taxon>Eukaryota</taxon>
        <taxon>Metazoa</taxon>
        <taxon>Ecdysozoa</taxon>
        <taxon>Arthropoda</taxon>
        <taxon>Crustacea</taxon>
        <taxon>Multicrustacea</taxon>
        <taxon>Malacostraca</taxon>
        <taxon>Eumalacostraca</taxon>
        <taxon>Eucarida</taxon>
        <taxon>Euphausiacea</taxon>
        <taxon>Euphausiidae</taxon>
        <taxon>Meganyctiphanes</taxon>
    </lineage>
</organism>
<proteinExistence type="predicted"/>
<sequence length="487" mass="54083">VGLEKIIINLSSNSKNLKSEAAFKNIVKSSENEILHYISDDLIRCSKCGREWIQENYLKKHIHDFISQFQISSEKIYRCYDCRHISPITKTVEMLSNPVCAANNVEHIHLNKNEDILAESLTFVEAAEQVIPSESLDRTPSQKRKIQDTEINSTSESKLKKVSFGPLLNPEQFDKMMPPATPVSKGEKPGDLDSADKRRSSSRIEKKLMPFDTPPSAPSKSLLKMRSPTPVKPYLARRLGILSPWQDSVHASSTPVSLEAAPPANIPATAAFNSHATSTHVPDPRNALTSSINLMTNEHSAPDSDECKIDNCTISVLEGPSTATTELANTAETDNAVPETPCEYNTIQMSTSYAEAQEKFATECSADDSEAESTNSETLIEETVLSNGSVCEQLTDVSSTTVTTIESDVQEIDTSELVMNGMPPMEKVDDLEESKNTTSKKTYMKLKKKLFFVEKSLRSKVAIEDFTHPTKKRQPLRNKSMKGTYQR</sequence>
<evidence type="ECO:0000259" key="2">
    <source>
        <dbReference type="Pfam" id="PF15276"/>
    </source>
</evidence>
<feature type="compositionally biased region" description="Basic residues" evidence="1">
    <location>
        <begin position="469"/>
        <end position="480"/>
    </location>
</feature>
<dbReference type="Proteomes" id="UP001497623">
    <property type="component" value="Unassembled WGS sequence"/>
</dbReference>
<feature type="domain" description="PP1-binding" evidence="2">
    <location>
        <begin position="159"/>
        <end position="200"/>
    </location>
</feature>
<reference evidence="3 4" key="1">
    <citation type="submission" date="2024-05" db="EMBL/GenBank/DDBJ databases">
        <authorList>
            <person name="Wallberg A."/>
        </authorList>
    </citation>
    <scope>NUCLEOTIDE SEQUENCE [LARGE SCALE GENOMIC DNA]</scope>
</reference>
<accession>A0AAV2SL97</accession>
<gene>
    <name evidence="3" type="ORF">MNOR_LOCUS38990</name>
</gene>
<feature type="compositionally biased region" description="Basic and acidic residues" evidence="1">
    <location>
        <begin position="185"/>
        <end position="209"/>
    </location>
</feature>
<feature type="non-terminal residue" evidence="3">
    <location>
        <position position="1"/>
    </location>
</feature>
<dbReference type="AlphaFoldDB" id="A0AAV2SL97"/>
<evidence type="ECO:0000256" key="1">
    <source>
        <dbReference type="SAM" id="MobiDB-lite"/>
    </source>
</evidence>